<protein>
    <recommendedName>
        <fullName evidence="4">Secreted protein</fullName>
    </recommendedName>
</protein>
<dbReference type="EMBL" id="BMXT01000002">
    <property type="protein sequence ID" value="GGY30699.1"/>
    <property type="molecule type" value="Genomic_DNA"/>
</dbReference>
<organism evidence="2 3">
    <name type="scientific">Rhodanobacter panaciterrae</name>
    <dbReference type="NCBI Taxonomy" id="490572"/>
    <lineage>
        <taxon>Bacteria</taxon>
        <taxon>Pseudomonadati</taxon>
        <taxon>Pseudomonadota</taxon>
        <taxon>Gammaproteobacteria</taxon>
        <taxon>Lysobacterales</taxon>
        <taxon>Rhodanobacteraceae</taxon>
        <taxon>Rhodanobacter</taxon>
    </lineage>
</organism>
<gene>
    <name evidence="2" type="ORF">GCM10008098_25290</name>
</gene>
<evidence type="ECO:0000313" key="3">
    <source>
        <dbReference type="Proteomes" id="UP000621898"/>
    </source>
</evidence>
<accession>A0ABQ3A3E7</accession>
<feature type="chain" id="PRO_5045513077" description="Secreted protein" evidence="1">
    <location>
        <begin position="24"/>
        <end position="110"/>
    </location>
</feature>
<proteinExistence type="predicted"/>
<evidence type="ECO:0000256" key="1">
    <source>
        <dbReference type="SAM" id="SignalP"/>
    </source>
</evidence>
<evidence type="ECO:0008006" key="4">
    <source>
        <dbReference type="Google" id="ProtNLM"/>
    </source>
</evidence>
<keyword evidence="1" id="KW-0732">Signal</keyword>
<dbReference type="Proteomes" id="UP000621898">
    <property type="component" value="Unassembled WGS sequence"/>
</dbReference>
<sequence length="110" mass="11444">MRFCAVTVTSLNVVVFGFMAGFAAVVVVDDAGATVSCAKAGAAMARQIAAASGKRTNRTRCALVIFFDLLACIKLPSLIHDNPAEVATLKKGRTALFRTICYSSNSGTPG</sequence>
<reference evidence="3" key="1">
    <citation type="journal article" date="2019" name="Int. J. Syst. Evol. Microbiol.">
        <title>The Global Catalogue of Microorganisms (GCM) 10K type strain sequencing project: providing services to taxonomists for standard genome sequencing and annotation.</title>
        <authorList>
            <consortium name="The Broad Institute Genomics Platform"/>
            <consortium name="The Broad Institute Genome Sequencing Center for Infectious Disease"/>
            <person name="Wu L."/>
            <person name="Ma J."/>
        </authorList>
    </citation>
    <scope>NUCLEOTIDE SEQUENCE [LARGE SCALE GENOMIC DNA]</scope>
    <source>
        <strain evidence="3">KCTC 22232</strain>
    </source>
</reference>
<comment type="caution">
    <text evidence="2">The sequence shown here is derived from an EMBL/GenBank/DDBJ whole genome shotgun (WGS) entry which is preliminary data.</text>
</comment>
<name>A0ABQ3A3E7_9GAMM</name>
<keyword evidence="3" id="KW-1185">Reference proteome</keyword>
<evidence type="ECO:0000313" key="2">
    <source>
        <dbReference type="EMBL" id="GGY30699.1"/>
    </source>
</evidence>
<feature type="signal peptide" evidence="1">
    <location>
        <begin position="1"/>
        <end position="23"/>
    </location>
</feature>